<dbReference type="AlphaFoldDB" id="C0EI22"/>
<comment type="caution">
    <text evidence="1">The sequence shown here is derived from an EMBL/GenBank/DDBJ whole genome shotgun (WGS) entry which is preliminary data.</text>
</comment>
<evidence type="ECO:0000313" key="1">
    <source>
        <dbReference type="EMBL" id="EEG28830.1"/>
    </source>
</evidence>
<dbReference type="eggNOG" id="COG1943">
    <property type="taxonomic scope" value="Bacteria"/>
</dbReference>
<dbReference type="STRING" id="537013.CLOSTMETH_03517"/>
<sequence length="47" mass="5517">MNYGNREFWCRGYSVGTRGKNAQKMQGEIKRQMEEDKIGKQLTMGNF</sequence>
<name>C0EI22_9FIRM</name>
<reference evidence="1 2" key="1">
    <citation type="submission" date="2009-01" db="EMBL/GenBank/DDBJ databases">
        <authorList>
            <person name="Fulton L."/>
            <person name="Clifton S."/>
            <person name="Fulton B."/>
            <person name="Xu J."/>
            <person name="Minx P."/>
            <person name="Pepin K.H."/>
            <person name="Johnson M."/>
            <person name="Bhonagiri V."/>
            <person name="Nash W.E."/>
            <person name="Mardis E.R."/>
            <person name="Wilson R.K."/>
        </authorList>
    </citation>
    <scope>NUCLEOTIDE SEQUENCE [LARGE SCALE GENOMIC DNA]</scope>
    <source>
        <strain evidence="1 2">DSM 5476</strain>
    </source>
</reference>
<organism evidence="1 2">
    <name type="scientific">[Clostridium] methylpentosum DSM 5476</name>
    <dbReference type="NCBI Taxonomy" id="537013"/>
    <lineage>
        <taxon>Bacteria</taxon>
        <taxon>Bacillati</taxon>
        <taxon>Bacillota</taxon>
        <taxon>Clostridia</taxon>
        <taxon>Eubacteriales</taxon>
        <taxon>Oscillospiraceae</taxon>
        <taxon>Oscillospiraceae incertae sedis</taxon>
    </lineage>
</organism>
<gene>
    <name evidence="1" type="ORF">CLOSTMETH_03517</name>
</gene>
<accession>C0EI22</accession>
<proteinExistence type="predicted"/>
<dbReference type="HOGENOM" id="CLU_3166512_0_0_9"/>
<protein>
    <submittedName>
        <fullName evidence="1">Uncharacterized protein</fullName>
    </submittedName>
</protein>
<reference evidence="1 2" key="2">
    <citation type="submission" date="2009-02" db="EMBL/GenBank/DDBJ databases">
        <title>Draft genome sequence of Clostridium methylpentosum (DSM 5476).</title>
        <authorList>
            <person name="Sudarsanam P."/>
            <person name="Ley R."/>
            <person name="Guruge J."/>
            <person name="Turnbaugh P.J."/>
            <person name="Mahowald M."/>
            <person name="Liep D."/>
            <person name="Gordon J."/>
        </authorList>
    </citation>
    <scope>NUCLEOTIDE SEQUENCE [LARGE SCALE GENOMIC DNA]</scope>
    <source>
        <strain evidence="1 2">DSM 5476</strain>
    </source>
</reference>
<keyword evidence="2" id="KW-1185">Reference proteome</keyword>
<evidence type="ECO:0000313" key="2">
    <source>
        <dbReference type="Proteomes" id="UP000003340"/>
    </source>
</evidence>
<dbReference type="Proteomes" id="UP000003340">
    <property type="component" value="Unassembled WGS sequence"/>
</dbReference>
<dbReference type="EMBL" id="ACEC01000124">
    <property type="protein sequence ID" value="EEG28830.1"/>
    <property type="molecule type" value="Genomic_DNA"/>
</dbReference>